<organism evidence="3 4">
    <name type="scientific">Nocardioides daphniae</name>
    <dbReference type="NCBI Taxonomy" id="402297"/>
    <lineage>
        <taxon>Bacteria</taxon>
        <taxon>Bacillati</taxon>
        <taxon>Actinomycetota</taxon>
        <taxon>Actinomycetes</taxon>
        <taxon>Propionibacteriales</taxon>
        <taxon>Nocardioidaceae</taxon>
        <taxon>Nocardioides</taxon>
    </lineage>
</organism>
<dbReference type="Gene3D" id="3.90.550.10">
    <property type="entry name" value="Spore Coat Polysaccharide Biosynthesis Protein SpsA, Chain A"/>
    <property type="match status" value="2"/>
</dbReference>
<dbReference type="SUPFAM" id="SSF53448">
    <property type="entry name" value="Nucleotide-diphospho-sugar transferases"/>
    <property type="match status" value="2"/>
</dbReference>
<evidence type="ECO:0000313" key="4">
    <source>
        <dbReference type="Proteomes" id="UP000630594"/>
    </source>
</evidence>
<protein>
    <recommendedName>
        <fullName evidence="5">Glycosyltransferase</fullName>
    </recommendedName>
</protein>
<comment type="caution">
    <text evidence="3">The sequence shown here is derived from an EMBL/GenBank/DDBJ whole genome shotgun (WGS) entry which is preliminary data.</text>
</comment>
<dbReference type="Proteomes" id="UP000630594">
    <property type="component" value="Unassembled WGS sequence"/>
</dbReference>
<reference evidence="4" key="1">
    <citation type="journal article" date="2019" name="Int. J. Syst. Evol. Microbiol.">
        <title>The Global Catalogue of Microorganisms (GCM) 10K type strain sequencing project: providing services to taxonomists for standard genome sequencing and annotation.</title>
        <authorList>
            <consortium name="The Broad Institute Genomics Platform"/>
            <consortium name="The Broad Institute Genome Sequencing Center for Infectious Disease"/>
            <person name="Wu L."/>
            <person name="Ma J."/>
        </authorList>
    </citation>
    <scope>NUCLEOTIDE SEQUENCE [LARGE SCALE GENOMIC DNA]</scope>
    <source>
        <strain evidence="4">CCM 7403</strain>
    </source>
</reference>
<evidence type="ECO:0000259" key="2">
    <source>
        <dbReference type="Pfam" id="PF13524"/>
    </source>
</evidence>
<dbReference type="PANTHER" id="PTHR43179:SF7">
    <property type="entry name" value="RHAMNOSYLTRANSFERASE WBBL"/>
    <property type="match status" value="1"/>
</dbReference>
<accession>A0ABQ1Q8Y3</accession>
<keyword evidence="4" id="KW-1185">Reference proteome</keyword>
<name>A0ABQ1Q8Y3_9ACTN</name>
<sequence length="1059" mass="115743">MASGQRRSARRMLTRARARARSLRGAAAPARGAGARGDGRVALLLDSPLFDAEWYALRTGAQGDREALVRHYLATPREKRVSPQPLFDPAWFARCSKLDLTGKDPFLVYLRRKPFGTPTHPAFSTVHYRRTVEGAKEHPHGPLGHYLEVGAPDGIPGNRWLPVDAEGHGVDLRAWLLERHRALAAQAEAEALPVVPRRALKAVPELDAALAADVADVVVDVVLTPGGSAEHVRTSVEGLVAQTHRAWRLLVLDDETDADVLAAVEAVAPAERTTRVDVTGLQGSAVLSRALEQGAGAYVAFLTAADEWAPDRLARLVVTAERESAGAVADVMRVVRADGTGYLSRAGIGEGVPTQRAGIAAERLLLRRATLDEVGLDPTLPSAWEFALLARVAPVTGVPLVASVGVVRHLAASSAARGLPGPRRPVSNPREVAAWADVVLNDLLVDWEAEREVIREADVVSVVIPTYADWEMTSTAVDRVVEHAAETHHRLQVVVVDNGNDPDAAVMLDLLTLKHDCVEVDHRVANLGYALGNNVAVPRLRGETVVFLNNDTEVQSRWLAPLVDALADDTVLGSQPLLLYPDGSIQCAGLAFPSTGGLAHGFLTGFPVEDAAGIEELPFHAVTGACLVMRTRDVVALRGFDPVFTNGMEDVDLCLRAAEVRPGRFTVRPDSVVVHHESRTPGRHRHYAVNRRVFLERWRGRMPQDDAELWATRGFAVHGHALSFHQLKDRHLGVAEPVLVRERPTVTEAPPRLRWAIKNPAPFTPAGDKWGDTHFASSLAEALRSVGQEVVVDRRDAFDRPTGRHDDVNLVLRGLEAFWPTPENVTIGWVISHPEQLTGAEAATYDRVLAASVHWAEQQTRRWGLRVDPLLQATDHRLFHPDRAIPDTGHPVLFVGSARGVYRPMVRDAVEQGLPLSLYGTEWERLVPKRVLKGNYLANAELGAAYRSAGVVLNDHWDDMRSDGFLSNRLFDAVASGARVLTDDVAGLGDLFGRSVQVVRTPEDLVRLSSLADPDAVFGDDEERRATAERIRREHSFEARARRLVELAVELRAARGFDR</sequence>
<evidence type="ECO:0000259" key="1">
    <source>
        <dbReference type="Pfam" id="PF00535"/>
    </source>
</evidence>
<feature type="domain" description="Glycosyltransferase 2-like" evidence="1">
    <location>
        <begin position="461"/>
        <end position="572"/>
    </location>
</feature>
<dbReference type="CDD" id="cd00761">
    <property type="entry name" value="Glyco_tranf_GTA_type"/>
    <property type="match status" value="1"/>
</dbReference>
<dbReference type="InterPro" id="IPR055259">
    <property type="entry name" value="YkvP/CgeB_Glyco_trans-like"/>
</dbReference>
<gene>
    <name evidence="3" type="ORF">GCM10007231_15700</name>
</gene>
<dbReference type="Pfam" id="PF13524">
    <property type="entry name" value="Glyco_trans_1_2"/>
    <property type="match status" value="1"/>
</dbReference>
<dbReference type="RefSeq" id="WP_188421368.1">
    <property type="nucleotide sequence ID" value="NZ_BMCK01000002.1"/>
</dbReference>
<feature type="domain" description="Glycosyltransferase 2-like" evidence="1">
    <location>
        <begin position="232"/>
        <end position="342"/>
    </location>
</feature>
<dbReference type="InterPro" id="IPR029044">
    <property type="entry name" value="Nucleotide-diphossugar_trans"/>
</dbReference>
<dbReference type="EMBL" id="BMCK01000002">
    <property type="protein sequence ID" value="GGD17563.1"/>
    <property type="molecule type" value="Genomic_DNA"/>
</dbReference>
<dbReference type="Pfam" id="PF00535">
    <property type="entry name" value="Glycos_transf_2"/>
    <property type="match status" value="2"/>
</dbReference>
<evidence type="ECO:0000313" key="3">
    <source>
        <dbReference type="EMBL" id="GGD17563.1"/>
    </source>
</evidence>
<evidence type="ECO:0008006" key="5">
    <source>
        <dbReference type="Google" id="ProtNLM"/>
    </source>
</evidence>
<proteinExistence type="predicted"/>
<feature type="domain" description="Spore protein YkvP/CgeB glycosyl transferase-like" evidence="2">
    <location>
        <begin position="905"/>
        <end position="1045"/>
    </location>
</feature>
<dbReference type="InterPro" id="IPR001173">
    <property type="entry name" value="Glyco_trans_2-like"/>
</dbReference>
<dbReference type="PANTHER" id="PTHR43179">
    <property type="entry name" value="RHAMNOSYLTRANSFERASE WBBL"/>
    <property type="match status" value="1"/>
</dbReference>